<comment type="function">
    <text evidence="9">Essential component of the mitotic checkpoint, which prevents cells from prematurely exiting mitosis. Required for the assembly of the dynein-dynactin and MAD1-MAD2 complexes onto kinetochores. Its function related to the spindle assembly machinery is proposed to depend on its association in the mitotic RZZ complex.</text>
</comment>
<keyword evidence="7 9" id="KW-0131">Cell cycle</keyword>
<dbReference type="Gene3D" id="1.10.287.1880">
    <property type="match status" value="1"/>
</dbReference>
<keyword evidence="4 9" id="KW-0132">Cell division</keyword>
<dbReference type="OrthoDB" id="5556307at2759"/>
<evidence type="ECO:0000256" key="2">
    <source>
        <dbReference type="ARBA" id="ARBA00009062"/>
    </source>
</evidence>
<evidence type="ECO:0000256" key="6">
    <source>
        <dbReference type="ARBA" id="ARBA00022838"/>
    </source>
</evidence>
<reference evidence="11" key="1">
    <citation type="submission" date="2025-08" db="UniProtKB">
        <authorList>
            <consortium name="RefSeq"/>
        </authorList>
    </citation>
    <scope>IDENTIFICATION</scope>
</reference>
<sequence>MERLNKLLPYHVQARKVRLSYVDELFPDLKDDPYIVLHKNVPDTSQSAGHNRENREKSFNDYSARHDVSGSPLEYSFGICGFDDTILTTRHNWRKEEESYLPLSRNDACNALNVYLEHFDGNTLPVLALCDGKDPRQSKLIGSIVRDNWFTTLEAVSVGVVPQATVRSKYPKLIQEHLKLSGMQEHDIKMSVFNTFDLFGVKQERIDWDKIARSDFEGNIDIEMHSSSLVLNPRLSKNTLLVQVNTAWKDSLLKEQRSQLLLLSQYLLIIDEYQKNSGQQNSVKFTTPYLEKYEAVAEKLNLLLNGDINFRKSNNINIKGVDCKKKENIEMDAKLSERVQNVSLRHDMDFTDHLWKILIATSEYPQMTSLVETILMEILEHRFVPQANDTNSTRIMKVASDMRGQEITSFISCLLLGSAPLELVVDAGFEKLARDYLYILRGARLVDAYDIRRKLANVSSGVFSTESYRKGLLTLAQIHISLECMLLIETHLECPAESLQSVFAHVYKEFLSELSSPLHHHAELCGRVYALTVPLPAAIVSELNILKTDPTVWRAALSSHSAASTLTTTMYYSKTPIFPTNVYPTDDAATQKETVHGVSATSSSSRYKKL</sequence>
<keyword evidence="10" id="KW-1185">Reference proteome</keyword>
<dbReference type="PANTHER" id="PTHR15995:SF1">
    <property type="entry name" value="PROTEIN ZWILCH HOMOLOG"/>
    <property type="match status" value="1"/>
</dbReference>
<dbReference type="GeneID" id="106742319"/>
<dbReference type="GO" id="GO:0051301">
    <property type="term" value="P:cell division"/>
    <property type="evidence" value="ECO:0007669"/>
    <property type="project" value="UniProtKB-UniRule"/>
</dbReference>
<dbReference type="GO" id="GO:0007094">
    <property type="term" value="P:mitotic spindle assembly checkpoint signaling"/>
    <property type="evidence" value="ECO:0007669"/>
    <property type="project" value="UniProtKB-UniRule"/>
</dbReference>
<keyword evidence="8 9" id="KW-0137">Centromere</keyword>
<comment type="similarity">
    <text evidence="2 9">Belongs to the ZWILCH family.</text>
</comment>
<evidence type="ECO:0000256" key="5">
    <source>
        <dbReference type="ARBA" id="ARBA00022776"/>
    </source>
</evidence>
<proteinExistence type="inferred from homology"/>
<dbReference type="PANTHER" id="PTHR15995">
    <property type="entry name" value="PROTEIN ZWILCH HOMOLOG"/>
    <property type="match status" value="1"/>
</dbReference>
<protein>
    <recommendedName>
        <fullName evidence="9">Protein zwilch</fullName>
    </recommendedName>
</protein>
<evidence type="ECO:0000256" key="7">
    <source>
        <dbReference type="ARBA" id="ARBA00023306"/>
    </source>
</evidence>
<evidence type="ECO:0000256" key="4">
    <source>
        <dbReference type="ARBA" id="ARBA00022618"/>
    </source>
</evidence>
<gene>
    <name evidence="11" type="primary">LOC106742319</name>
</gene>
<evidence type="ECO:0000256" key="3">
    <source>
        <dbReference type="ARBA" id="ARBA00022454"/>
    </source>
</evidence>
<dbReference type="InterPro" id="IPR018630">
    <property type="entry name" value="Zwilch"/>
</dbReference>
<dbReference type="Proteomes" id="UP000515204">
    <property type="component" value="Unplaced"/>
</dbReference>
<evidence type="ECO:0000313" key="10">
    <source>
        <dbReference type="Proteomes" id="UP000515204"/>
    </source>
</evidence>
<accession>A0A6P3WYF0</accession>
<name>A0A6P3WYF0_DINQU</name>
<dbReference type="Gene3D" id="1.20.58.730">
    <property type="match status" value="1"/>
</dbReference>
<dbReference type="KEGG" id="dqu:106742319"/>
<keyword evidence="6 9" id="KW-0995">Kinetochore</keyword>
<comment type="subcellular location">
    <subcellularLocation>
        <location evidence="1 9">Chromosome</location>
        <location evidence="1 9">Centromere</location>
        <location evidence="1 9">Kinetochore</location>
    </subcellularLocation>
</comment>
<keyword evidence="3 9" id="KW-0158">Chromosome</keyword>
<keyword evidence="5 9" id="KW-0498">Mitosis</keyword>
<dbReference type="GO" id="GO:0034501">
    <property type="term" value="P:protein localization to kinetochore"/>
    <property type="evidence" value="ECO:0007669"/>
    <property type="project" value="UniProtKB-UniRule"/>
</dbReference>
<dbReference type="GO" id="GO:1990423">
    <property type="term" value="C:RZZ complex"/>
    <property type="evidence" value="ECO:0007669"/>
    <property type="project" value="UniProtKB-UniRule"/>
</dbReference>
<evidence type="ECO:0000313" key="11">
    <source>
        <dbReference type="RefSeq" id="XP_014470654.1"/>
    </source>
</evidence>
<evidence type="ECO:0000256" key="9">
    <source>
        <dbReference type="RuleBase" id="RU369076"/>
    </source>
</evidence>
<comment type="subunit">
    <text evidence="9">Component of the RZZ complex.</text>
</comment>
<dbReference type="AlphaFoldDB" id="A0A6P3WYF0"/>
<evidence type="ECO:0000256" key="8">
    <source>
        <dbReference type="ARBA" id="ARBA00023328"/>
    </source>
</evidence>
<dbReference type="RefSeq" id="XP_014470654.1">
    <property type="nucleotide sequence ID" value="XM_014615168.1"/>
</dbReference>
<dbReference type="Pfam" id="PF09817">
    <property type="entry name" value="Zwilch"/>
    <property type="match status" value="1"/>
</dbReference>
<organism evidence="10 11">
    <name type="scientific">Dinoponera quadriceps</name>
    <name type="common">South American ant</name>
    <dbReference type="NCBI Taxonomy" id="609295"/>
    <lineage>
        <taxon>Eukaryota</taxon>
        <taxon>Metazoa</taxon>
        <taxon>Ecdysozoa</taxon>
        <taxon>Arthropoda</taxon>
        <taxon>Hexapoda</taxon>
        <taxon>Insecta</taxon>
        <taxon>Pterygota</taxon>
        <taxon>Neoptera</taxon>
        <taxon>Endopterygota</taxon>
        <taxon>Hymenoptera</taxon>
        <taxon>Apocrita</taxon>
        <taxon>Aculeata</taxon>
        <taxon>Formicoidea</taxon>
        <taxon>Formicidae</taxon>
        <taxon>Ponerinae</taxon>
        <taxon>Ponerini</taxon>
        <taxon>Dinoponera</taxon>
    </lineage>
</organism>
<evidence type="ECO:0000256" key="1">
    <source>
        <dbReference type="ARBA" id="ARBA00004629"/>
    </source>
</evidence>